<dbReference type="GO" id="GO:0012505">
    <property type="term" value="C:endomembrane system"/>
    <property type="evidence" value="ECO:0007669"/>
    <property type="project" value="UniProtKB-SubCell"/>
</dbReference>
<evidence type="ECO:0000256" key="7">
    <source>
        <dbReference type="ARBA" id="ARBA00023310"/>
    </source>
</evidence>
<sequence>MSAVLHFTVVTPDRVIYEADIEQATIPTREGEITVLANHMPLVSLLAAGEMTVKKNQKETVHFVIAGGVLEVRPGSQLVILTDFAEHATDIDLAEAEAARARAAAILAQGDNLAQEDFARLETVLERELARLKVGRRHLK</sequence>
<keyword evidence="4 8" id="KW-0406">Ion transport</keyword>
<dbReference type="HAMAP" id="MF_00530">
    <property type="entry name" value="ATP_synth_epsil_bac"/>
    <property type="match status" value="1"/>
</dbReference>
<dbReference type="EMBL" id="MHTK01000006">
    <property type="protein sequence ID" value="OHA59604.1"/>
    <property type="molecule type" value="Genomic_DNA"/>
</dbReference>
<dbReference type="Pfam" id="PF02823">
    <property type="entry name" value="ATP-synt_DE_N"/>
    <property type="match status" value="1"/>
</dbReference>
<evidence type="ECO:0000259" key="10">
    <source>
        <dbReference type="Pfam" id="PF02823"/>
    </source>
</evidence>
<dbReference type="STRING" id="1802439.A2589_01960"/>
<organism evidence="11 12">
    <name type="scientific">Candidatus Vogelbacteria bacterium RIFOXYD1_FULL_46_19</name>
    <dbReference type="NCBI Taxonomy" id="1802439"/>
    <lineage>
        <taxon>Bacteria</taxon>
        <taxon>Candidatus Vogeliibacteriota</taxon>
    </lineage>
</organism>
<evidence type="ECO:0000256" key="5">
    <source>
        <dbReference type="ARBA" id="ARBA00023136"/>
    </source>
</evidence>
<evidence type="ECO:0000256" key="2">
    <source>
        <dbReference type="ARBA" id="ARBA00005712"/>
    </source>
</evidence>
<name>A0A1G2QG57_9BACT</name>
<feature type="domain" description="ATP synthase F1 complex delta/epsilon subunit N-terminal" evidence="10">
    <location>
        <begin position="5"/>
        <end position="85"/>
    </location>
</feature>
<evidence type="ECO:0000313" key="12">
    <source>
        <dbReference type="Proteomes" id="UP000177838"/>
    </source>
</evidence>
<dbReference type="AlphaFoldDB" id="A0A1G2QG57"/>
<keyword evidence="5 8" id="KW-0472">Membrane</keyword>
<evidence type="ECO:0000256" key="1">
    <source>
        <dbReference type="ARBA" id="ARBA00004184"/>
    </source>
</evidence>
<reference evidence="11 12" key="1">
    <citation type="journal article" date="2016" name="Nat. Commun.">
        <title>Thousands of microbial genomes shed light on interconnected biogeochemical processes in an aquifer system.</title>
        <authorList>
            <person name="Anantharaman K."/>
            <person name="Brown C.T."/>
            <person name="Hug L.A."/>
            <person name="Sharon I."/>
            <person name="Castelle C.J."/>
            <person name="Probst A.J."/>
            <person name="Thomas B.C."/>
            <person name="Singh A."/>
            <person name="Wilkins M.J."/>
            <person name="Karaoz U."/>
            <person name="Brodie E.L."/>
            <person name="Williams K.H."/>
            <person name="Hubbard S.S."/>
            <person name="Banfield J.F."/>
        </authorList>
    </citation>
    <scope>NUCLEOTIDE SEQUENCE [LARGE SCALE GENOMIC DNA]</scope>
</reference>
<keyword evidence="7 8" id="KW-0066">ATP synthesis</keyword>
<keyword evidence="8" id="KW-0375">Hydrogen ion transport</keyword>
<dbReference type="GO" id="GO:0005524">
    <property type="term" value="F:ATP binding"/>
    <property type="evidence" value="ECO:0007669"/>
    <property type="project" value="UniProtKB-UniRule"/>
</dbReference>
<evidence type="ECO:0000256" key="8">
    <source>
        <dbReference type="HAMAP-Rule" id="MF_00530"/>
    </source>
</evidence>
<evidence type="ECO:0000256" key="4">
    <source>
        <dbReference type="ARBA" id="ARBA00023065"/>
    </source>
</evidence>
<comment type="function">
    <text evidence="8">Produces ATP from ADP in the presence of a proton gradient across the membrane.</text>
</comment>
<proteinExistence type="inferred from homology"/>
<dbReference type="InterPro" id="IPR036771">
    <property type="entry name" value="ATPsynth_dsu/esu_N"/>
</dbReference>
<accession>A0A1G2QG57</accession>
<dbReference type="PANTHER" id="PTHR13822:SF10">
    <property type="entry name" value="ATP SYNTHASE EPSILON CHAIN, CHLOROPLASTIC"/>
    <property type="match status" value="1"/>
</dbReference>
<dbReference type="SUPFAM" id="SSF51344">
    <property type="entry name" value="Epsilon subunit of F1F0-ATP synthase N-terminal domain"/>
    <property type="match status" value="1"/>
</dbReference>
<dbReference type="GO" id="GO:0045259">
    <property type="term" value="C:proton-transporting ATP synthase complex"/>
    <property type="evidence" value="ECO:0007669"/>
    <property type="project" value="UniProtKB-KW"/>
</dbReference>
<evidence type="ECO:0000256" key="3">
    <source>
        <dbReference type="ARBA" id="ARBA00022448"/>
    </source>
</evidence>
<comment type="caution">
    <text evidence="11">The sequence shown here is derived from an EMBL/GenBank/DDBJ whole genome shotgun (WGS) entry which is preliminary data.</text>
</comment>
<comment type="subcellular location">
    <subcellularLocation>
        <location evidence="8">Cell membrane</location>
        <topology evidence="8">Peripheral membrane protein</topology>
    </subcellularLocation>
    <subcellularLocation>
        <location evidence="1">Endomembrane system</location>
        <topology evidence="1">Peripheral membrane protein</topology>
    </subcellularLocation>
</comment>
<evidence type="ECO:0000313" key="11">
    <source>
        <dbReference type="EMBL" id="OHA59604.1"/>
    </source>
</evidence>
<dbReference type="PANTHER" id="PTHR13822">
    <property type="entry name" value="ATP SYNTHASE DELTA/EPSILON CHAIN"/>
    <property type="match status" value="1"/>
</dbReference>
<dbReference type="Proteomes" id="UP000177838">
    <property type="component" value="Unassembled WGS sequence"/>
</dbReference>
<dbReference type="GO" id="GO:0046933">
    <property type="term" value="F:proton-transporting ATP synthase activity, rotational mechanism"/>
    <property type="evidence" value="ECO:0007669"/>
    <property type="project" value="UniProtKB-UniRule"/>
</dbReference>
<dbReference type="InterPro" id="IPR001469">
    <property type="entry name" value="ATP_synth_F1_dsu/esu"/>
</dbReference>
<gene>
    <name evidence="8" type="primary">atpC</name>
    <name evidence="11" type="ORF">A2589_01960</name>
</gene>
<keyword evidence="3 8" id="KW-0813">Transport</keyword>
<dbReference type="InterPro" id="IPR020546">
    <property type="entry name" value="ATP_synth_F1_dsu/esu_N"/>
</dbReference>
<dbReference type="CDD" id="cd12152">
    <property type="entry name" value="F1-ATPase_delta"/>
    <property type="match status" value="1"/>
</dbReference>
<dbReference type="Gene3D" id="2.60.15.10">
    <property type="entry name" value="F0F1 ATP synthase delta/epsilon subunit, N-terminal"/>
    <property type="match status" value="1"/>
</dbReference>
<keyword evidence="8" id="KW-1003">Cell membrane</keyword>
<dbReference type="NCBIfam" id="TIGR01216">
    <property type="entry name" value="ATP_synt_epsi"/>
    <property type="match status" value="1"/>
</dbReference>
<evidence type="ECO:0000256" key="9">
    <source>
        <dbReference type="RuleBase" id="RU003656"/>
    </source>
</evidence>
<protein>
    <recommendedName>
        <fullName evidence="8">ATP synthase epsilon chain</fullName>
    </recommendedName>
    <alternativeName>
        <fullName evidence="8">ATP synthase F1 sector epsilon subunit</fullName>
    </alternativeName>
    <alternativeName>
        <fullName evidence="8">F-ATPase epsilon subunit</fullName>
    </alternativeName>
</protein>
<keyword evidence="6 8" id="KW-0139">CF(1)</keyword>
<comment type="subunit">
    <text evidence="8 9">F-type ATPases have 2 components, CF(1) - the catalytic core - and CF(0) - the membrane proton channel. CF(1) has five subunits: alpha(3), beta(3), gamma(1), delta(1), epsilon(1). CF(0) has three main subunits: a, b and c.</text>
</comment>
<comment type="similarity">
    <text evidence="2 8 9">Belongs to the ATPase epsilon chain family.</text>
</comment>
<evidence type="ECO:0000256" key="6">
    <source>
        <dbReference type="ARBA" id="ARBA00023196"/>
    </source>
</evidence>
<dbReference type="GO" id="GO:0005886">
    <property type="term" value="C:plasma membrane"/>
    <property type="evidence" value="ECO:0007669"/>
    <property type="project" value="UniProtKB-SubCell"/>
</dbReference>